<dbReference type="AlphaFoldDB" id="L2F855"/>
<dbReference type="EMBL" id="ANIN01000001">
    <property type="protein sequence ID" value="ELA09254.1"/>
    <property type="molecule type" value="Genomic_DNA"/>
</dbReference>
<accession>L2F855</accession>
<dbReference type="PIRSF" id="PIRSF003299">
    <property type="entry name" value="VirB8_PtlE"/>
    <property type="match status" value="1"/>
</dbReference>
<evidence type="ECO:0000256" key="1">
    <source>
        <dbReference type="ARBA" id="ARBA00004167"/>
    </source>
</evidence>
<dbReference type="InterPro" id="IPR026264">
    <property type="entry name" value="VirB8/PtlE"/>
</dbReference>
<evidence type="ECO:0000256" key="3">
    <source>
        <dbReference type="ARBA" id="ARBA00022989"/>
    </source>
</evidence>
<feature type="transmembrane region" description="Helical" evidence="5">
    <location>
        <begin position="49"/>
        <end position="71"/>
    </location>
</feature>
<reference evidence="7 8" key="1">
    <citation type="journal article" date="2013" name="Genome Announc.">
        <title>Genome Sequence of Moraxella macacae 0408225, a Novel Bacterial Species Isolated from a Cynomolgus Macaque with Epistaxis.</title>
        <authorList>
            <person name="Ladner J.T."/>
            <person name="Whitehouse C.A."/>
            <person name="Koroleva G.I."/>
            <person name="Palacios G.F."/>
        </authorList>
    </citation>
    <scope>NUCLEOTIDE SEQUENCE [LARGE SCALE GENOMIC DNA]</scope>
    <source>
        <strain evidence="7 8">0408225</strain>
    </source>
</reference>
<dbReference type="GO" id="GO:0016020">
    <property type="term" value="C:membrane"/>
    <property type="evidence" value="ECO:0007669"/>
    <property type="project" value="UniProtKB-SubCell"/>
</dbReference>
<dbReference type="InterPro" id="IPR032710">
    <property type="entry name" value="NTF2-like_dom_sf"/>
</dbReference>
<dbReference type="SUPFAM" id="SSF54427">
    <property type="entry name" value="NTF2-like"/>
    <property type="match status" value="1"/>
</dbReference>
<keyword evidence="2 5" id="KW-0812">Transmembrane</keyword>
<keyword evidence="3 5" id="KW-1133">Transmembrane helix</keyword>
<comment type="subcellular location">
    <subcellularLocation>
        <location evidence="1">Membrane</location>
        <topology evidence="1">Single-pass membrane protein</topology>
    </subcellularLocation>
</comment>
<keyword evidence="4 5" id="KW-0472">Membrane</keyword>
<dbReference type="STRING" id="1230338.MOMA_02575"/>
<evidence type="ECO:0000313" key="8">
    <source>
        <dbReference type="Proteomes" id="UP000023795"/>
    </source>
</evidence>
<dbReference type="RefSeq" id="WP_009767074.1">
    <property type="nucleotide sequence ID" value="NZ_ANIN01000001.1"/>
</dbReference>
<organism evidence="7 8">
    <name type="scientific">Moraxella macacae 0408225</name>
    <dbReference type="NCBI Taxonomy" id="1230338"/>
    <lineage>
        <taxon>Bacteria</taxon>
        <taxon>Pseudomonadati</taxon>
        <taxon>Pseudomonadota</taxon>
        <taxon>Gammaproteobacteria</taxon>
        <taxon>Moraxellales</taxon>
        <taxon>Moraxellaceae</taxon>
        <taxon>Moraxella</taxon>
    </lineage>
</organism>
<sequence length="255" mass="28993">MSFFKRKNGSDKPKAPKQVSVKEATHDFIKASKEFEKTRYLEMEKSRILAWKVAFGACVVAVVNAIAIVGLTPLKTVQPYVIRYDNNTGATDIVGMFNGVIDEKQQEISAKYFSAMYVNLLESYDWYTLQSQIDKVMLFSDSNIQQRINTKYSKPDAPHKIYENSKRIEIKINNVSVIDEKGLIQVRFTKTLVPVDGGNWSEQEQKMSPKPVVSKHIATIGYQFVNVPTVDDVRLVNPFGYQVVSYRVDEEFGGN</sequence>
<dbReference type="Proteomes" id="UP000023795">
    <property type="component" value="Unassembled WGS sequence"/>
</dbReference>
<dbReference type="OrthoDB" id="7366154at2"/>
<evidence type="ECO:0000256" key="2">
    <source>
        <dbReference type="ARBA" id="ARBA00022692"/>
    </source>
</evidence>
<dbReference type="Pfam" id="PF04335">
    <property type="entry name" value="VirB8"/>
    <property type="match status" value="1"/>
</dbReference>
<feature type="domain" description="Bacterial virulence protein VirB8" evidence="6">
    <location>
        <begin position="33"/>
        <end position="251"/>
    </location>
</feature>
<dbReference type="Gene3D" id="3.10.450.230">
    <property type="entry name" value="VirB8 protein"/>
    <property type="match status" value="1"/>
</dbReference>
<name>L2F855_9GAMM</name>
<dbReference type="CDD" id="cd16424">
    <property type="entry name" value="VirB8"/>
    <property type="match status" value="1"/>
</dbReference>
<comment type="caution">
    <text evidence="7">The sequence shown here is derived from an EMBL/GenBank/DDBJ whole genome shotgun (WGS) entry which is preliminary data.</text>
</comment>
<evidence type="ECO:0000259" key="6">
    <source>
        <dbReference type="Pfam" id="PF04335"/>
    </source>
</evidence>
<dbReference type="eggNOG" id="COG3736">
    <property type="taxonomic scope" value="Bacteria"/>
</dbReference>
<dbReference type="GO" id="GO:0030255">
    <property type="term" value="P:protein secretion by the type IV secretion system"/>
    <property type="evidence" value="ECO:0007669"/>
    <property type="project" value="InterPro"/>
</dbReference>
<evidence type="ECO:0000256" key="4">
    <source>
        <dbReference type="ARBA" id="ARBA00023136"/>
    </source>
</evidence>
<gene>
    <name evidence="7" type="ORF">MOMA_02575</name>
</gene>
<evidence type="ECO:0000313" key="7">
    <source>
        <dbReference type="EMBL" id="ELA09254.1"/>
    </source>
</evidence>
<proteinExistence type="predicted"/>
<dbReference type="PATRIC" id="fig|1230338.3.peg.562"/>
<evidence type="ECO:0000256" key="5">
    <source>
        <dbReference type="SAM" id="Phobius"/>
    </source>
</evidence>
<protein>
    <submittedName>
        <fullName evidence="7">VirB8-like protein</fullName>
    </submittedName>
</protein>
<dbReference type="InterPro" id="IPR007430">
    <property type="entry name" value="VirB8"/>
</dbReference>
<keyword evidence="8" id="KW-1185">Reference proteome</keyword>